<reference evidence="3" key="1">
    <citation type="submission" date="2025-08" db="UniProtKB">
        <authorList>
            <consortium name="RefSeq"/>
        </authorList>
    </citation>
    <scope>IDENTIFICATION</scope>
</reference>
<dbReference type="Proteomes" id="UP000694920">
    <property type="component" value="Unplaced"/>
</dbReference>
<evidence type="ECO:0000313" key="2">
    <source>
        <dbReference type="Proteomes" id="UP000694920"/>
    </source>
</evidence>
<dbReference type="AlphaFoldDB" id="A0AAJ7RCD0"/>
<keyword evidence="1" id="KW-1133">Transmembrane helix</keyword>
<sequence length="75" mass="8911">MYFAIGERPPYWLKRELFMERAVVWKGSILAYGLATILLGIWCTDWKVVCERIPFYGSKFERGVPRFYSIEPTRT</sequence>
<dbReference type="Gene3D" id="1.20.5.220">
    <property type="match status" value="1"/>
</dbReference>
<organism evidence="2 3">
    <name type="scientific">Cephus cinctus</name>
    <name type="common">Wheat stem sawfly</name>
    <dbReference type="NCBI Taxonomy" id="211228"/>
    <lineage>
        <taxon>Eukaryota</taxon>
        <taxon>Metazoa</taxon>
        <taxon>Ecdysozoa</taxon>
        <taxon>Arthropoda</taxon>
        <taxon>Hexapoda</taxon>
        <taxon>Insecta</taxon>
        <taxon>Pterygota</taxon>
        <taxon>Neoptera</taxon>
        <taxon>Endopterygota</taxon>
        <taxon>Hymenoptera</taxon>
        <taxon>Cephoidea</taxon>
        <taxon>Cephidae</taxon>
        <taxon>Cephus</taxon>
    </lineage>
</organism>
<dbReference type="SUPFAM" id="SSF81518">
    <property type="entry name" value="Subunit XI (6.4 kDa protein) of cytochrome bc1 complex (Ubiquinol-cytochrome c reductase)"/>
    <property type="match status" value="1"/>
</dbReference>
<keyword evidence="1" id="KW-0472">Membrane</keyword>
<dbReference type="InterPro" id="IPR029027">
    <property type="entry name" value="Single_a-helix_sf"/>
</dbReference>
<dbReference type="InterPro" id="IPR015089">
    <property type="entry name" value="UQCR"/>
</dbReference>
<evidence type="ECO:0000313" key="3">
    <source>
        <dbReference type="RefSeq" id="XP_024938350.1"/>
    </source>
</evidence>
<name>A0AAJ7RCD0_CEPCN</name>
<dbReference type="KEGG" id="ccin:112493991"/>
<feature type="transmembrane region" description="Helical" evidence="1">
    <location>
        <begin position="23"/>
        <end position="42"/>
    </location>
</feature>
<gene>
    <name evidence="3" type="primary">LOC112493991</name>
</gene>
<dbReference type="Pfam" id="PF08997">
    <property type="entry name" value="UCR_6-4kD"/>
    <property type="match status" value="1"/>
</dbReference>
<keyword evidence="2" id="KW-1185">Reference proteome</keyword>
<dbReference type="RefSeq" id="XP_024938350.1">
    <property type="nucleotide sequence ID" value="XM_025082582.1"/>
</dbReference>
<dbReference type="GO" id="GO:0006122">
    <property type="term" value="P:mitochondrial electron transport, ubiquinol to cytochrome c"/>
    <property type="evidence" value="ECO:0007669"/>
    <property type="project" value="InterPro"/>
</dbReference>
<accession>A0AAJ7RCD0</accession>
<protein>
    <submittedName>
        <fullName evidence="3">Uncharacterized protein LOC112493991</fullName>
    </submittedName>
</protein>
<keyword evidence="1" id="KW-0812">Transmembrane</keyword>
<proteinExistence type="predicted"/>
<dbReference type="GO" id="GO:0005739">
    <property type="term" value="C:mitochondrion"/>
    <property type="evidence" value="ECO:0007669"/>
    <property type="project" value="GOC"/>
</dbReference>
<evidence type="ECO:0000256" key="1">
    <source>
        <dbReference type="SAM" id="Phobius"/>
    </source>
</evidence>
<dbReference type="GeneID" id="112493991"/>